<dbReference type="Gramene" id="ERM98028">
    <property type="protein sequence ID" value="ERM98028"/>
    <property type="gene ID" value="AMTR_s00120p00064540"/>
</dbReference>
<evidence type="ECO:0000256" key="1">
    <source>
        <dbReference type="SAM" id="MobiDB-lite"/>
    </source>
</evidence>
<feature type="region of interest" description="Disordered" evidence="1">
    <location>
        <begin position="80"/>
        <end position="115"/>
    </location>
</feature>
<accession>W1NR82</accession>
<evidence type="ECO:0000313" key="3">
    <source>
        <dbReference type="Proteomes" id="UP000017836"/>
    </source>
</evidence>
<keyword evidence="3" id="KW-1185">Reference proteome</keyword>
<evidence type="ECO:0000313" key="2">
    <source>
        <dbReference type="EMBL" id="ERM98028.1"/>
    </source>
</evidence>
<gene>
    <name evidence="2" type="ORF">AMTR_s00120p00064540</name>
</gene>
<feature type="region of interest" description="Disordered" evidence="1">
    <location>
        <begin position="1"/>
        <end position="23"/>
    </location>
</feature>
<proteinExistence type="predicted"/>
<feature type="compositionally biased region" description="Polar residues" evidence="1">
    <location>
        <begin position="84"/>
        <end position="93"/>
    </location>
</feature>
<protein>
    <submittedName>
        <fullName evidence="2">Uncharacterized protein</fullName>
    </submittedName>
</protein>
<organism evidence="2 3">
    <name type="scientific">Amborella trichopoda</name>
    <dbReference type="NCBI Taxonomy" id="13333"/>
    <lineage>
        <taxon>Eukaryota</taxon>
        <taxon>Viridiplantae</taxon>
        <taxon>Streptophyta</taxon>
        <taxon>Embryophyta</taxon>
        <taxon>Tracheophyta</taxon>
        <taxon>Spermatophyta</taxon>
        <taxon>Magnoliopsida</taxon>
        <taxon>Amborellales</taxon>
        <taxon>Amborellaceae</taxon>
        <taxon>Amborella</taxon>
    </lineage>
</organism>
<dbReference type="HOGENOM" id="CLU_2112185_0_0_1"/>
<dbReference type="AlphaFoldDB" id="W1NR82"/>
<dbReference type="EMBL" id="KI395590">
    <property type="protein sequence ID" value="ERM98028.1"/>
    <property type="molecule type" value="Genomic_DNA"/>
</dbReference>
<name>W1NR82_AMBTC</name>
<reference evidence="3" key="1">
    <citation type="journal article" date="2013" name="Science">
        <title>The Amborella genome and the evolution of flowering plants.</title>
        <authorList>
            <consortium name="Amborella Genome Project"/>
        </authorList>
    </citation>
    <scope>NUCLEOTIDE SEQUENCE [LARGE SCALE GENOMIC DNA]</scope>
</reference>
<dbReference type="Proteomes" id="UP000017836">
    <property type="component" value="Unassembled WGS sequence"/>
</dbReference>
<sequence length="115" mass="12766">MVDSDILSLNSAPSKEAERPKGLLGTQRYVTIGSGAMPLSLGNRFQEFQEAQRENAKTCEISGNGFRAISSVFHQFRVSRRQKNNSGSQNELQVDSAPLKQDSEGQFNDYDPRKA</sequence>